<comment type="subcellular location">
    <subcellularLocation>
        <location evidence="3">Endoplasmic reticulum membrane</location>
        <topology evidence="3">Multi-pass membrane protein</topology>
    </subcellularLocation>
    <subcellularLocation>
        <location evidence="2">Mitochondrion outer membrane</location>
    </subcellularLocation>
</comment>
<dbReference type="SUPFAM" id="SSF161084">
    <property type="entry name" value="MAPEG domain-like"/>
    <property type="match status" value="1"/>
</dbReference>
<keyword evidence="10 17" id="KW-1133">Transmembrane helix</keyword>
<dbReference type="InterPro" id="IPR023352">
    <property type="entry name" value="MAPEG-like_dom_sf"/>
</dbReference>
<gene>
    <name evidence="18" type="ORF">LGLO00237_LOCUS32113</name>
</gene>
<evidence type="ECO:0000256" key="16">
    <source>
        <dbReference type="ARBA" id="ARBA00049385"/>
    </source>
</evidence>
<keyword evidence="9" id="KW-0256">Endoplasmic reticulum</keyword>
<keyword evidence="6" id="KW-0808">Transferase</keyword>
<protein>
    <recommendedName>
        <fullName evidence="15">Microsomal glutathione S-transferase 1</fullName>
        <ecNumber evidence="5">2.5.1.18</ecNumber>
    </recommendedName>
</protein>
<dbReference type="AlphaFoldDB" id="A0A6U2XAI6"/>
<comment type="subunit">
    <text evidence="14">Homotrimer; The trimer binds only one molecule of glutathione.</text>
</comment>
<evidence type="ECO:0000256" key="8">
    <source>
        <dbReference type="ARBA" id="ARBA00022787"/>
    </source>
</evidence>
<dbReference type="EMBL" id="HBIV01045826">
    <property type="protein sequence ID" value="CAE0680327.1"/>
    <property type="molecule type" value="Transcribed_RNA"/>
</dbReference>
<dbReference type="InterPro" id="IPR040162">
    <property type="entry name" value="MGST1-like"/>
</dbReference>
<evidence type="ECO:0000256" key="12">
    <source>
        <dbReference type="ARBA" id="ARBA00023128"/>
    </source>
</evidence>
<keyword evidence="11" id="KW-0007">Acetylation</keyword>
<dbReference type="PANTHER" id="PTHR10689:SF6">
    <property type="entry name" value="MICROSOMAL GLUTATHIONE S-TRANSFERASE 1"/>
    <property type="match status" value="1"/>
</dbReference>
<dbReference type="GO" id="GO:0005789">
    <property type="term" value="C:endoplasmic reticulum membrane"/>
    <property type="evidence" value="ECO:0007669"/>
    <property type="project" value="UniProtKB-SubCell"/>
</dbReference>
<dbReference type="GO" id="GO:0004364">
    <property type="term" value="F:glutathione transferase activity"/>
    <property type="evidence" value="ECO:0007669"/>
    <property type="project" value="UniProtKB-EC"/>
</dbReference>
<keyword evidence="12" id="KW-0496">Mitochondrion</keyword>
<evidence type="ECO:0000256" key="15">
    <source>
        <dbReference type="ARBA" id="ARBA00039397"/>
    </source>
</evidence>
<dbReference type="Gene3D" id="1.20.120.550">
    <property type="entry name" value="Membrane associated eicosanoid/glutathione metabolism-like domain"/>
    <property type="match status" value="1"/>
</dbReference>
<evidence type="ECO:0000256" key="6">
    <source>
        <dbReference type="ARBA" id="ARBA00022679"/>
    </source>
</evidence>
<sequence length="154" mass="16267">MDSTYAKCLASCAAVLSTKTILVHVLGVRSRVMGKAYPQPEDDANPLLPLLKVALVCYGNDFGGADFVQRCERIAKNAAENEPFFFMTAITGGLAGLIPTGIGCQLAVAYTTCRIGHTLTYFLGPKITTAPRSVAWITGSVLTLGLGGIILSKK</sequence>
<evidence type="ECO:0000256" key="11">
    <source>
        <dbReference type="ARBA" id="ARBA00022990"/>
    </source>
</evidence>
<evidence type="ECO:0000256" key="9">
    <source>
        <dbReference type="ARBA" id="ARBA00022824"/>
    </source>
</evidence>
<dbReference type="InterPro" id="IPR001129">
    <property type="entry name" value="Membr-assoc_MAPEG"/>
</dbReference>
<feature type="transmembrane region" description="Helical" evidence="17">
    <location>
        <begin position="133"/>
        <end position="151"/>
    </location>
</feature>
<proteinExistence type="inferred from homology"/>
<evidence type="ECO:0000256" key="3">
    <source>
        <dbReference type="ARBA" id="ARBA00004477"/>
    </source>
</evidence>
<keyword evidence="13 17" id="KW-0472">Membrane</keyword>
<keyword evidence="8" id="KW-1000">Mitochondrion outer membrane</keyword>
<evidence type="ECO:0000256" key="2">
    <source>
        <dbReference type="ARBA" id="ARBA00004294"/>
    </source>
</evidence>
<comment type="catalytic activity">
    <reaction evidence="16">
        <text>RX + glutathione = an S-substituted glutathione + a halide anion + H(+)</text>
        <dbReference type="Rhea" id="RHEA:16437"/>
        <dbReference type="ChEBI" id="CHEBI:15378"/>
        <dbReference type="ChEBI" id="CHEBI:16042"/>
        <dbReference type="ChEBI" id="CHEBI:17792"/>
        <dbReference type="ChEBI" id="CHEBI:57925"/>
        <dbReference type="ChEBI" id="CHEBI:90779"/>
        <dbReference type="EC" id="2.5.1.18"/>
    </reaction>
    <physiologicalReaction direction="left-to-right" evidence="16">
        <dbReference type="Rhea" id="RHEA:16438"/>
    </physiologicalReaction>
</comment>
<keyword evidence="7 17" id="KW-0812">Transmembrane</keyword>
<organism evidence="18">
    <name type="scientific">Lotharella globosa</name>
    <dbReference type="NCBI Taxonomy" id="91324"/>
    <lineage>
        <taxon>Eukaryota</taxon>
        <taxon>Sar</taxon>
        <taxon>Rhizaria</taxon>
        <taxon>Cercozoa</taxon>
        <taxon>Chlorarachniophyceae</taxon>
        <taxon>Lotharella</taxon>
    </lineage>
</organism>
<accession>A0A6U2XAI6</accession>
<evidence type="ECO:0000256" key="7">
    <source>
        <dbReference type="ARBA" id="ARBA00022692"/>
    </source>
</evidence>
<evidence type="ECO:0000313" key="18">
    <source>
        <dbReference type="EMBL" id="CAE0680327.1"/>
    </source>
</evidence>
<evidence type="ECO:0000256" key="4">
    <source>
        <dbReference type="ARBA" id="ARBA00010459"/>
    </source>
</evidence>
<reference evidence="18" key="1">
    <citation type="submission" date="2021-01" db="EMBL/GenBank/DDBJ databases">
        <authorList>
            <person name="Corre E."/>
            <person name="Pelletier E."/>
            <person name="Niang G."/>
            <person name="Scheremetjew M."/>
            <person name="Finn R."/>
            <person name="Kale V."/>
            <person name="Holt S."/>
            <person name="Cochrane G."/>
            <person name="Meng A."/>
            <person name="Brown T."/>
            <person name="Cohen L."/>
        </authorList>
    </citation>
    <scope>NUCLEOTIDE SEQUENCE</scope>
    <source>
        <strain evidence="18">CCCM811</strain>
    </source>
</reference>
<evidence type="ECO:0000256" key="10">
    <source>
        <dbReference type="ARBA" id="ARBA00022989"/>
    </source>
</evidence>
<comment type="function">
    <text evidence="1">Conjugation of reduced glutathione to a wide number of exogenous and endogenous hydrophobic electrophiles.</text>
</comment>
<dbReference type="Pfam" id="PF01124">
    <property type="entry name" value="MAPEG"/>
    <property type="match status" value="1"/>
</dbReference>
<dbReference type="EC" id="2.5.1.18" evidence="5"/>
<evidence type="ECO:0000256" key="5">
    <source>
        <dbReference type="ARBA" id="ARBA00012452"/>
    </source>
</evidence>
<name>A0A6U2XAI6_9EUKA</name>
<comment type="similarity">
    <text evidence="4">Belongs to the MAPEG family.</text>
</comment>
<evidence type="ECO:0000256" key="17">
    <source>
        <dbReference type="SAM" id="Phobius"/>
    </source>
</evidence>
<dbReference type="GO" id="GO:0005741">
    <property type="term" value="C:mitochondrial outer membrane"/>
    <property type="evidence" value="ECO:0007669"/>
    <property type="project" value="UniProtKB-SubCell"/>
</dbReference>
<evidence type="ECO:0000256" key="14">
    <source>
        <dbReference type="ARBA" id="ARBA00038540"/>
    </source>
</evidence>
<dbReference type="PANTHER" id="PTHR10689">
    <property type="entry name" value="MICROSOMAL GLUTATHIONE S-TRANSFERASE 1"/>
    <property type="match status" value="1"/>
</dbReference>
<evidence type="ECO:0000256" key="1">
    <source>
        <dbReference type="ARBA" id="ARBA00003701"/>
    </source>
</evidence>
<evidence type="ECO:0000256" key="13">
    <source>
        <dbReference type="ARBA" id="ARBA00023136"/>
    </source>
</evidence>